<name>A0A392M9F3_9FABA</name>
<dbReference type="SUPFAM" id="SSF48452">
    <property type="entry name" value="TPR-like"/>
    <property type="match status" value="2"/>
</dbReference>
<dbReference type="PROSITE" id="PS50005">
    <property type="entry name" value="TPR"/>
    <property type="match status" value="3"/>
</dbReference>
<dbReference type="Pfam" id="PF00515">
    <property type="entry name" value="TPR_1"/>
    <property type="match status" value="1"/>
</dbReference>
<organism evidence="3 4">
    <name type="scientific">Trifolium medium</name>
    <dbReference type="NCBI Taxonomy" id="97028"/>
    <lineage>
        <taxon>Eukaryota</taxon>
        <taxon>Viridiplantae</taxon>
        <taxon>Streptophyta</taxon>
        <taxon>Embryophyta</taxon>
        <taxon>Tracheophyta</taxon>
        <taxon>Spermatophyta</taxon>
        <taxon>Magnoliopsida</taxon>
        <taxon>eudicotyledons</taxon>
        <taxon>Gunneridae</taxon>
        <taxon>Pentapetalae</taxon>
        <taxon>rosids</taxon>
        <taxon>fabids</taxon>
        <taxon>Fabales</taxon>
        <taxon>Fabaceae</taxon>
        <taxon>Papilionoideae</taxon>
        <taxon>50 kb inversion clade</taxon>
        <taxon>NPAAA clade</taxon>
        <taxon>Hologalegina</taxon>
        <taxon>IRL clade</taxon>
        <taxon>Trifolieae</taxon>
        <taxon>Trifolium</taxon>
    </lineage>
</organism>
<reference evidence="3 4" key="1">
    <citation type="journal article" date="2018" name="Front. Plant Sci.">
        <title>Red Clover (Trifolium pratense) and Zigzag Clover (T. medium) - A Picture of Genomic Similarities and Differences.</title>
        <authorList>
            <person name="Dluhosova J."/>
            <person name="Istvanek J."/>
            <person name="Nedelnik J."/>
            <person name="Repkova J."/>
        </authorList>
    </citation>
    <scope>NUCLEOTIDE SEQUENCE [LARGE SCALE GENOMIC DNA]</scope>
    <source>
        <strain evidence="4">cv. 10/8</strain>
        <tissue evidence="3">Leaf</tissue>
    </source>
</reference>
<protein>
    <submittedName>
        <fullName evidence="3">Putative UDP-N-acetylglucosamine--peptide N-acetylglucosaminyltransferase SEC-like</fullName>
    </submittedName>
</protein>
<dbReference type="EMBL" id="LXQA010005665">
    <property type="protein sequence ID" value="MCH83735.1"/>
    <property type="molecule type" value="Genomic_DNA"/>
</dbReference>
<dbReference type="GO" id="GO:0006493">
    <property type="term" value="P:protein O-linked glycosylation"/>
    <property type="evidence" value="ECO:0007669"/>
    <property type="project" value="InterPro"/>
</dbReference>
<dbReference type="Proteomes" id="UP000265520">
    <property type="component" value="Unassembled WGS sequence"/>
</dbReference>
<proteinExistence type="predicted"/>
<keyword evidence="3" id="KW-0808">Transferase</keyword>
<feature type="repeat" description="TPR" evidence="1">
    <location>
        <begin position="17"/>
        <end position="50"/>
    </location>
</feature>
<keyword evidence="3" id="KW-0328">Glycosyltransferase</keyword>
<dbReference type="PANTHER" id="PTHR44366:SF1">
    <property type="entry name" value="UDP-N-ACETYLGLUCOSAMINE--PEPTIDE N-ACETYLGLUCOSAMINYLTRANSFERASE 110 KDA SUBUNIT"/>
    <property type="match status" value="1"/>
</dbReference>
<evidence type="ECO:0000256" key="1">
    <source>
        <dbReference type="PROSITE-ProRule" id="PRU00339"/>
    </source>
</evidence>
<comment type="caution">
    <text evidence="3">The sequence shown here is derived from an EMBL/GenBank/DDBJ whole genome shotgun (WGS) entry which is preliminary data.</text>
</comment>
<keyword evidence="2" id="KW-0732">Signal</keyword>
<feature type="repeat" description="TPR" evidence="1">
    <location>
        <begin position="203"/>
        <end position="236"/>
    </location>
</feature>
<accession>A0A392M9F3</accession>
<feature type="non-terminal residue" evidence="3">
    <location>
        <position position="1"/>
    </location>
</feature>
<dbReference type="InterPro" id="IPR019734">
    <property type="entry name" value="TPR_rpt"/>
</dbReference>
<dbReference type="GO" id="GO:0097363">
    <property type="term" value="F:protein O-acetylglucosaminyltransferase activity"/>
    <property type="evidence" value="ECO:0007669"/>
    <property type="project" value="TreeGrafter"/>
</dbReference>
<dbReference type="InterPro" id="IPR037919">
    <property type="entry name" value="OGT"/>
</dbReference>
<dbReference type="Pfam" id="PF13414">
    <property type="entry name" value="TPR_11"/>
    <property type="match status" value="1"/>
</dbReference>
<dbReference type="PROSITE" id="PS50293">
    <property type="entry name" value="TPR_REGION"/>
    <property type="match status" value="3"/>
</dbReference>
<keyword evidence="4" id="KW-1185">Reference proteome</keyword>
<dbReference type="PANTHER" id="PTHR44366">
    <property type="entry name" value="UDP-N-ACETYLGLUCOSAMINE--PEPTIDE N-ACETYLGLUCOSAMINYLTRANSFERASE 110 KDA SUBUNIT"/>
    <property type="match status" value="1"/>
</dbReference>
<keyword evidence="1" id="KW-0802">TPR repeat</keyword>
<feature type="signal peptide" evidence="2">
    <location>
        <begin position="1"/>
        <end position="19"/>
    </location>
</feature>
<sequence>TFIPLLVLLLQLRPNFADAWSNLASAYMRKGRLTEAAQCCRQALAINPLMVDAHSNLGNLMKAQGLVQECNTTYLKLDFVIPQPAAKASPVSLWLGFSKMFSSTMLVTLILVYHIDVRAKTPSFSSSLRQLSSGIPEMENTHMSSLGHILLSPLPFIPDKMAVCWPGSLEVRYRYEVVVFKAWTQMMAYSCYLEALRIQPTFAIAWSNLAGLFMESGDFNRALQYYKEAVKLKPSFPDAYLNLGNVYKALRMPQEAIACYQHALQTRPNYGMAYEL</sequence>
<feature type="chain" id="PRO_5017442564" evidence="2">
    <location>
        <begin position="20"/>
        <end position="276"/>
    </location>
</feature>
<dbReference type="AlphaFoldDB" id="A0A392M9F3"/>
<feature type="repeat" description="TPR" evidence="1">
    <location>
        <begin position="237"/>
        <end position="270"/>
    </location>
</feature>
<dbReference type="SMART" id="SM00028">
    <property type="entry name" value="TPR"/>
    <property type="match status" value="3"/>
</dbReference>
<dbReference type="InterPro" id="IPR011990">
    <property type="entry name" value="TPR-like_helical_dom_sf"/>
</dbReference>
<evidence type="ECO:0000313" key="4">
    <source>
        <dbReference type="Proteomes" id="UP000265520"/>
    </source>
</evidence>
<gene>
    <name evidence="3" type="ORF">A2U01_0004561</name>
</gene>
<dbReference type="Gene3D" id="1.25.40.10">
    <property type="entry name" value="Tetratricopeptide repeat domain"/>
    <property type="match status" value="2"/>
</dbReference>
<evidence type="ECO:0000256" key="2">
    <source>
        <dbReference type="SAM" id="SignalP"/>
    </source>
</evidence>
<evidence type="ECO:0000313" key="3">
    <source>
        <dbReference type="EMBL" id="MCH83735.1"/>
    </source>
</evidence>